<dbReference type="InterPro" id="IPR011527">
    <property type="entry name" value="ABC1_TM_dom"/>
</dbReference>
<dbReference type="GO" id="GO:0140359">
    <property type="term" value="F:ABC-type transporter activity"/>
    <property type="evidence" value="ECO:0007669"/>
    <property type="project" value="InterPro"/>
</dbReference>
<dbReference type="PROSITE" id="PS50893">
    <property type="entry name" value="ABC_TRANSPORTER_2"/>
    <property type="match status" value="1"/>
</dbReference>
<dbReference type="PANTHER" id="PTHR24221:SF654">
    <property type="entry name" value="ATP-BINDING CASSETTE SUB-FAMILY B MEMBER 6"/>
    <property type="match status" value="1"/>
</dbReference>
<evidence type="ECO:0000256" key="4">
    <source>
        <dbReference type="ARBA" id="ARBA00022741"/>
    </source>
</evidence>
<dbReference type="Pfam" id="PF00005">
    <property type="entry name" value="ABC_tran"/>
    <property type="match status" value="1"/>
</dbReference>
<feature type="transmembrane region" description="Helical" evidence="8">
    <location>
        <begin position="281"/>
        <end position="304"/>
    </location>
</feature>
<keyword evidence="3 8" id="KW-0812">Transmembrane</keyword>
<keyword evidence="6 8" id="KW-1133">Transmembrane helix</keyword>
<feature type="domain" description="ABC transporter" evidence="9">
    <location>
        <begin position="341"/>
        <end position="576"/>
    </location>
</feature>
<keyword evidence="4" id="KW-0547">Nucleotide-binding</keyword>
<evidence type="ECO:0000313" key="11">
    <source>
        <dbReference type="EMBL" id="BAY81678.1"/>
    </source>
</evidence>
<feature type="transmembrane region" description="Helical" evidence="8">
    <location>
        <begin position="102"/>
        <end position="122"/>
    </location>
</feature>
<evidence type="ECO:0000256" key="3">
    <source>
        <dbReference type="ARBA" id="ARBA00022692"/>
    </source>
</evidence>
<dbReference type="InterPro" id="IPR027417">
    <property type="entry name" value="P-loop_NTPase"/>
</dbReference>
<keyword evidence="7 8" id="KW-0472">Membrane</keyword>
<name>A0A1Z4LKQ2_9CYAN</name>
<evidence type="ECO:0000256" key="8">
    <source>
        <dbReference type="SAM" id="Phobius"/>
    </source>
</evidence>
<dbReference type="GO" id="GO:0005524">
    <property type="term" value="F:ATP binding"/>
    <property type="evidence" value="ECO:0007669"/>
    <property type="project" value="UniProtKB-KW"/>
</dbReference>
<dbReference type="InterPro" id="IPR003593">
    <property type="entry name" value="AAA+_ATPase"/>
</dbReference>
<evidence type="ECO:0000256" key="6">
    <source>
        <dbReference type="ARBA" id="ARBA00022989"/>
    </source>
</evidence>
<proteinExistence type="predicted"/>
<dbReference type="CDD" id="cd07346">
    <property type="entry name" value="ABC_6TM_exporters"/>
    <property type="match status" value="1"/>
</dbReference>
<dbReference type="FunFam" id="3.40.50.300:FF:000287">
    <property type="entry name" value="Multidrug ABC transporter ATP-binding protein"/>
    <property type="match status" value="1"/>
</dbReference>
<accession>A0A1Z4LKQ2</accession>
<dbReference type="EMBL" id="AP018227">
    <property type="protein sequence ID" value="BAY81678.1"/>
    <property type="molecule type" value="Genomic_DNA"/>
</dbReference>
<gene>
    <name evidence="11" type="ORF">NIES267_11550</name>
</gene>
<evidence type="ECO:0000259" key="10">
    <source>
        <dbReference type="PROSITE" id="PS50929"/>
    </source>
</evidence>
<dbReference type="PROSITE" id="PS00211">
    <property type="entry name" value="ABC_TRANSPORTER_1"/>
    <property type="match status" value="1"/>
</dbReference>
<reference evidence="11 12" key="1">
    <citation type="submission" date="2017-06" db="EMBL/GenBank/DDBJ databases">
        <title>Genome sequencing of cyanobaciteial culture collection at National Institute for Environmental Studies (NIES).</title>
        <authorList>
            <person name="Hirose Y."/>
            <person name="Shimura Y."/>
            <person name="Fujisawa T."/>
            <person name="Nakamura Y."/>
            <person name="Kawachi M."/>
        </authorList>
    </citation>
    <scope>NUCLEOTIDE SEQUENCE [LARGE SCALE GENOMIC DNA]</scope>
    <source>
        <strain evidence="11 12">NIES-267</strain>
    </source>
</reference>
<keyword evidence="12" id="KW-1185">Reference proteome</keyword>
<sequence length="592" mass="65340">MNNSTNKTKENGIWDIIKPVKGQIYTAMFLSVLNVIASIASLMVIPFIARELFADVINSQYIWQLVGISGIAVIIAFISRVWAFRISHMAAFELEEILRMQISEHLAGLSLGYVITLGSGAIKKIVQDDVKELHSFVADSTPLYARAYTAPLLTLIILFIVDWRMALATIVLVPITIVAIQLAMRDYSQKREAYDLANEKINSTIVEFVQGMQVVRTFDDGTTSYIRFRNILDEFTRYLKEWVQATNTAGRIGFLVTATLPTLVIVVSVGAWLMVQGKLDFTTLILFLLLSSGVAEAIMPIMWLSSFINKANAAAQRIYNILREPVLPQTENPQQPTDTSISFQDVTFSYNDGGNPALSEINCDMLPGSVTALIGTSGAGKSTVAKLIPRFWDVDSGVIKIGGVDVRKMTSDTLMNYVSFVFQDTFLLYDTIKENIRLGRPNATDAEVEAAAKAARAHDFILELPQGYDTIAGDRGTRLSGGQRQRITIARAILQDNPIVILDEATAFTDPENEALIQEAIAKLTAGKTLIVIAHRLSTIVDADQIVVLDKGKIVERGKHEQLATANGIYASLWNNYQLAQNWGIRNHTVSG</sequence>
<dbReference type="SUPFAM" id="SSF52540">
    <property type="entry name" value="P-loop containing nucleoside triphosphate hydrolases"/>
    <property type="match status" value="1"/>
</dbReference>
<dbReference type="InterPro" id="IPR017871">
    <property type="entry name" value="ABC_transporter-like_CS"/>
</dbReference>
<organism evidence="11 12">
    <name type="scientific">Calothrix parasitica NIES-267</name>
    <dbReference type="NCBI Taxonomy" id="1973488"/>
    <lineage>
        <taxon>Bacteria</taxon>
        <taxon>Bacillati</taxon>
        <taxon>Cyanobacteriota</taxon>
        <taxon>Cyanophyceae</taxon>
        <taxon>Nostocales</taxon>
        <taxon>Calotrichaceae</taxon>
        <taxon>Calothrix</taxon>
    </lineage>
</organism>
<dbReference type="SUPFAM" id="SSF90123">
    <property type="entry name" value="ABC transporter transmembrane region"/>
    <property type="match status" value="1"/>
</dbReference>
<evidence type="ECO:0000256" key="1">
    <source>
        <dbReference type="ARBA" id="ARBA00004651"/>
    </source>
</evidence>
<feature type="transmembrane region" description="Helical" evidence="8">
    <location>
        <begin position="61"/>
        <end position="82"/>
    </location>
</feature>
<feature type="transmembrane region" description="Helical" evidence="8">
    <location>
        <begin position="143"/>
        <end position="161"/>
    </location>
</feature>
<feature type="domain" description="ABC transmembrane type-1" evidence="10">
    <location>
        <begin position="27"/>
        <end position="310"/>
    </location>
</feature>
<evidence type="ECO:0000256" key="5">
    <source>
        <dbReference type="ARBA" id="ARBA00022840"/>
    </source>
</evidence>
<evidence type="ECO:0000256" key="2">
    <source>
        <dbReference type="ARBA" id="ARBA00022448"/>
    </source>
</evidence>
<comment type="subcellular location">
    <subcellularLocation>
        <location evidence="1">Cell membrane</location>
        <topology evidence="1">Multi-pass membrane protein</topology>
    </subcellularLocation>
</comment>
<dbReference type="OrthoDB" id="9762778at2"/>
<dbReference type="Gene3D" id="3.40.50.300">
    <property type="entry name" value="P-loop containing nucleotide triphosphate hydrolases"/>
    <property type="match status" value="1"/>
</dbReference>
<dbReference type="Proteomes" id="UP000218418">
    <property type="component" value="Chromosome"/>
</dbReference>
<dbReference type="AlphaFoldDB" id="A0A1Z4LKQ2"/>
<dbReference type="SMART" id="SM00382">
    <property type="entry name" value="AAA"/>
    <property type="match status" value="1"/>
</dbReference>
<dbReference type="GO" id="GO:0005886">
    <property type="term" value="C:plasma membrane"/>
    <property type="evidence" value="ECO:0007669"/>
    <property type="project" value="UniProtKB-SubCell"/>
</dbReference>
<dbReference type="InterPro" id="IPR039421">
    <property type="entry name" value="Type_1_exporter"/>
</dbReference>
<feature type="transmembrane region" description="Helical" evidence="8">
    <location>
        <begin position="252"/>
        <end position="275"/>
    </location>
</feature>
<keyword evidence="5 11" id="KW-0067">ATP-binding</keyword>
<feature type="transmembrane region" description="Helical" evidence="8">
    <location>
        <begin position="167"/>
        <end position="184"/>
    </location>
</feature>
<dbReference type="InterPro" id="IPR003439">
    <property type="entry name" value="ABC_transporter-like_ATP-bd"/>
</dbReference>
<feature type="transmembrane region" description="Helical" evidence="8">
    <location>
        <begin position="24"/>
        <end position="49"/>
    </location>
</feature>
<dbReference type="InterPro" id="IPR036640">
    <property type="entry name" value="ABC1_TM_sf"/>
</dbReference>
<evidence type="ECO:0000259" key="9">
    <source>
        <dbReference type="PROSITE" id="PS50893"/>
    </source>
</evidence>
<evidence type="ECO:0000256" key="7">
    <source>
        <dbReference type="ARBA" id="ARBA00023136"/>
    </source>
</evidence>
<dbReference type="GO" id="GO:0016887">
    <property type="term" value="F:ATP hydrolysis activity"/>
    <property type="evidence" value="ECO:0007669"/>
    <property type="project" value="InterPro"/>
</dbReference>
<evidence type="ECO:0000313" key="12">
    <source>
        <dbReference type="Proteomes" id="UP000218418"/>
    </source>
</evidence>
<dbReference type="PROSITE" id="PS50929">
    <property type="entry name" value="ABC_TM1F"/>
    <property type="match status" value="1"/>
</dbReference>
<dbReference type="Gene3D" id="1.20.1560.10">
    <property type="entry name" value="ABC transporter type 1, transmembrane domain"/>
    <property type="match status" value="1"/>
</dbReference>
<dbReference type="Pfam" id="PF00664">
    <property type="entry name" value="ABC_membrane"/>
    <property type="match status" value="1"/>
</dbReference>
<dbReference type="PANTHER" id="PTHR24221">
    <property type="entry name" value="ATP-BINDING CASSETTE SUB-FAMILY B"/>
    <property type="match status" value="1"/>
</dbReference>
<protein>
    <submittedName>
        <fullName evidence="11">Putative iron ABC transporter ATP-binding protein</fullName>
    </submittedName>
</protein>
<keyword evidence="2" id="KW-0813">Transport</keyword>